<feature type="transmembrane region" description="Helical" evidence="1">
    <location>
        <begin position="38"/>
        <end position="56"/>
    </location>
</feature>
<dbReference type="EMBL" id="JACOOZ010000004">
    <property type="protein sequence ID" value="MBC5667843.1"/>
    <property type="molecule type" value="Genomic_DNA"/>
</dbReference>
<proteinExistence type="predicted"/>
<name>A0ABR7F2K0_9FIRM</name>
<feature type="transmembrane region" description="Helical" evidence="1">
    <location>
        <begin position="108"/>
        <end position="130"/>
    </location>
</feature>
<gene>
    <name evidence="3" type="ORF">H8S00_07610</name>
</gene>
<keyword evidence="1" id="KW-0472">Membrane</keyword>
<sequence>MKKCPKCGKEVMDNINVCTACGAKITESKVKVEKKEAAPAYGVITGVLAIAGIYLIANVWSLLGALVYFVGFGMALSEIKRDKDFSDKNFGDFAKKSFKKQNILKKGIPAIVVVIMPLVVAYGIYGWIILDSVRTAQHITDLIM</sequence>
<comment type="caution">
    <text evidence="3">The sequence shown here is derived from an EMBL/GenBank/DDBJ whole genome shotgun (WGS) entry which is preliminary data.</text>
</comment>
<feature type="domain" description="Zinc-ribbon" evidence="2">
    <location>
        <begin position="3"/>
        <end position="25"/>
    </location>
</feature>
<evidence type="ECO:0000256" key="1">
    <source>
        <dbReference type="SAM" id="Phobius"/>
    </source>
</evidence>
<keyword evidence="1" id="KW-0812">Transmembrane</keyword>
<dbReference type="RefSeq" id="WP_021953579.1">
    <property type="nucleotide sequence ID" value="NZ_JACOOZ010000004.1"/>
</dbReference>
<dbReference type="Proteomes" id="UP000597877">
    <property type="component" value="Unassembled WGS sequence"/>
</dbReference>
<keyword evidence="1" id="KW-1133">Transmembrane helix</keyword>
<evidence type="ECO:0000313" key="4">
    <source>
        <dbReference type="Proteomes" id="UP000597877"/>
    </source>
</evidence>
<dbReference type="InterPro" id="IPR026870">
    <property type="entry name" value="Zinc_ribbon_dom"/>
</dbReference>
<organism evidence="3 4">
    <name type="scientific">Eubacterium segne</name>
    <dbReference type="NCBI Taxonomy" id="2763045"/>
    <lineage>
        <taxon>Bacteria</taxon>
        <taxon>Bacillati</taxon>
        <taxon>Bacillota</taxon>
        <taxon>Clostridia</taxon>
        <taxon>Eubacteriales</taxon>
        <taxon>Eubacteriaceae</taxon>
        <taxon>Eubacterium</taxon>
    </lineage>
</organism>
<evidence type="ECO:0000313" key="3">
    <source>
        <dbReference type="EMBL" id="MBC5667843.1"/>
    </source>
</evidence>
<dbReference type="Pfam" id="PF13240">
    <property type="entry name" value="Zn_Ribbon_1"/>
    <property type="match status" value="1"/>
</dbReference>
<reference evidence="3 4" key="1">
    <citation type="submission" date="2020-08" db="EMBL/GenBank/DDBJ databases">
        <title>Genome public.</title>
        <authorList>
            <person name="Liu C."/>
            <person name="Sun Q."/>
        </authorList>
    </citation>
    <scope>NUCLEOTIDE SEQUENCE [LARGE SCALE GENOMIC DNA]</scope>
    <source>
        <strain evidence="3 4">BX4</strain>
    </source>
</reference>
<protein>
    <submittedName>
        <fullName evidence="3">Zinc ribbon domain-containing protein</fullName>
    </submittedName>
</protein>
<accession>A0ABR7F2K0</accession>
<evidence type="ECO:0000259" key="2">
    <source>
        <dbReference type="Pfam" id="PF13240"/>
    </source>
</evidence>
<keyword evidence="4" id="KW-1185">Reference proteome</keyword>